<keyword evidence="1" id="KW-0547">Nucleotide-binding</keyword>
<keyword evidence="1" id="KW-0067">ATP-binding</keyword>
<dbReference type="EMBL" id="BAAAEU010000025">
    <property type="protein sequence ID" value="GAA0723238.1"/>
    <property type="molecule type" value="Genomic_DNA"/>
</dbReference>
<dbReference type="Proteomes" id="UP001501523">
    <property type="component" value="Unassembled WGS sequence"/>
</dbReference>
<name>A0ABP3U2N7_9GAMM</name>
<dbReference type="InterPro" id="IPR051681">
    <property type="entry name" value="Ser/Thr_Kinases-Pseudokinases"/>
</dbReference>
<dbReference type="InterPro" id="IPR025493">
    <property type="entry name" value="DUF4384"/>
</dbReference>
<dbReference type="PROSITE" id="PS00107">
    <property type="entry name" value="PROTEIN_KINASE_ATP"/>
    <property type="match status" value="1"/>
</dbReference>
<dbReference type="InterPro" id="IPR017441">
    <property type="entry name" value="Protein_kinase_ATP_BS"/>
</dbReference>
<dbReference type="SUPFAM" id="SSF56112">
    <property type="entry name" value="Protein kinase-like (PK-like)"/>
    <property type="match status" value="1"/>
</dbReference>
<dbReference type="CDD" id="cd14014">
    <property type="entry name" value="STKc_PknB_like"/>
    <property type="match status" value="1"/>
</dbReference>
<organism evidence="3 4">
    <name type="scientific">Dokdonella soli</name>
    <dbReference type="NCBI Taxonomy" id="529810"/>
    <lineage>
        <taxon>Bacteria</taxon>
        <taxon>Pseudomonadati</taxon>
        <taxon>Pseudomonadota</taxon>
        <taxon>Gammaproteobacteria</taxon>
        <taxon>Lysobacterales</taxon>
        <taxon>Rhodanobacteraceae</taxon>
        <taxon>Dokdonella</taxon>
    </lineage>
</organism>
<dbReference type="PANTHER" id="PTHR44329">
    <property type="entry name" value="SERINE/THREONINE-PROTEIN KINASE TNNI3K-RELATED"/>
    <property type="match status" value="1"/>
</dbReference>
<proteinExistence type="predicted"/>
<dbReference type="InterPro" id="IPR000719">
    <property type="entry name" value="Prot_kinase_dom"/>
</dbReference>
<evidence type="ECO:0000259" key="2">
    <source>
        <dbReference type="PROSITE" id="PS50011"/>
    </source>
</evidence>
<evidence type="ECO:0000313" key="4">
    <source>
        <dbReference type="Proteomes" id="UP001501523"/>
    </source>
</evidence>
<dbReference type="PANTHER" id="PTHR44329:SF214">
    <property type="entry name" value="PROTEIN KINASE DOMAIN-CONTAINING PROTEIN"/>
    <property type="match status" value="1"/>
</dbReference>
<feature type="domain" description="Protein kinase" evidence="2">
    <location>
        <begin position="72"/>
        <end position="324"/>
    </location>
</feature>
<dbReference type="Pfam" id="PF00069">
    <property type="entry name" value="Pkinase"/>
    <property type="match status" value="1"/>
</dbReference>
<dbReference type="PROSITE" id="PS50011">
    <property type="entry name" value="PROTEIN_KINASE_DOM"/>
    <property type="match status" value="1"/>
</dbReference>
<dbReference type="RefSeq" id="WP_343793596.1">
    <property type="nucleotide sequence ID" value="NZ_BAAAEU010000025.1"/>
</dbReference>
<dbReference type="Pfam" id="PF14326">
    <property type="entry name" value="DUF4384"/>
    <property type="match status" value="1"/>
</dbReference>
<sequence>MAAESKPANPVEEALRAIADGAPVPWRALESSAMDPGQIEALHLLDDVAHGYRAEAPSPAPHREVLLRWGALEAESLIGEGSFGEVYRAFDPWLGRHVALKLFRASGSVGAGLDEARRLARLRHRNVLSVYGCAVHDGRAGLWSELIEGRTLAAIVADDGAFSAEEGLRIGRDLAQALAVVHEADLVHGDVKAENVMRERSSRIVLMDFGAGGEQRLLAGQRLISGTPRYLPPEVLDGAPLSMQSDIYALGVLLFFLLSGRHPYAETDAAALREAQLRGAQLHLKEVRSELDPALCTLIERCIATDPAQRPSSARALDASLSALSPVAALKAPTGRRLPLAALVAACAALLAVATLLAWPRIFPPAWDSTAKFLRVEPSGNVEIAADSTLRIGDRLRLNLHSSRDAYVYVLNEDDAGNATVLFPSATASARNPLQHGMTLQLPGGDNSTLAWEVTADSAREEFVVVAALQPLPEMDAELAGWQHAVAANADTRAVGAIVSAPDPLLRGEHLRRILAGLARDPAHVRVWQYSFAHRS</sequence>
<evidence type="ECO:0000256" key="1">
    <source>
        <dbReference type="PROSITE-ProRule" id="PRU10141"/>
    </source>
</evidence>
<dbReference type="InterPro" id="IPR011009">
    <property type="entry name" value="Kinase-like_dom_sf"/>
</dbReference>
<dbReference type="Gene3D" id="1.10.510.10">
    <property type="entry name" value="Transferase(Phosphotransferase) domain 1"/>
    <property type="match status" value="1"/>
</dbReference>
<feature type="binding site" evidence="1">
    <location>
        <position position="101"/>
    </location>
    <ligand>
        <name>ATP</name>
        <dbReference type="ChEBI" id="CHEBI:30616"/>
    </ligand>
</feature>
<reference evidence="4" key="1">
    <citation type="journal article" date="2019" name="Int. J. Syst. Evol. Microbiol.">
        <title>The Global Catalogue of Microorganisms (GCM) 10K type strain sequencing project: providing services to taxonomists for standard genome sequencing and annotation.</title>
        <authorList>
            <consortium name="The Broad Institute Genomics Platform"/>
            <consortium name="The Broad Institute Genome Sequencing Center for Infectious Disease"/>
            <person name="Wu L."/>
            <person name="Ma J."/>
        </authorList>
    </citation>
    <scope>NUCLEOTIDE SEQUENCE [LARGE SCALE GENOMIC DNA]</scope>
    <source>
        <strain evidence="4">JCM 15421</strain>
    </source>
</reference>
<dbReference type="SMART" id="SM00220">
    <property type="entry name" value="S_TKc"/>
    <property type="match status" value="1"/>
</dbReference>
<keyword evidence="4" id="KW-1185">Reference proteome</keyword>
<gene>
    <name evidence="3" type="ORF">GCM10009105_35080</name>
</gene>
<evidence type="ECO:0000313" key="3">
    <source>
        <dbReference type="EMBL" id="GAA0723238.1"/>
    </source>
</evidence>
<protein>
    <recommendedName>
        <fullName evidence="2">Protein kinase domain-containing protein</fullName>
    </recommendedName>
</protein>
<comment type="caution">
    <text evidence="3">The sequence shown here is derived from an EMBL/GenBank/DDBJ whole genome shotgun (WGS) entry which is preliminary data.</text>
</comment>
<accession>A0ABP3U2N7</accession>